<reference evidence="11 12" key="1">
    <citation type="submission" date="2016-10" db="EMBL/GenBank/DDBJ databases">
        <authorList>
            <person name="de Groot N.N."/>
        </authorList>
    </citation>
    <scope>NUCLEOTIDE SEQUENCE [LARGE SCALE GENOMIC DNA]</scope>
    <source>
        <strain evidence="11 12">DSM 21668</strain>
    </source>
</reference>
<dbReference type="InterPro" id="IPR008969">
    <property type="entry name" value="CarboxyPept-like_regulatory"/>
</dbReference>
<gene>
    <name evidence="11" type="ORF">SAMN04488090_4083</name>
</gene>
<dbReference type="InterPro" id="IPR039426">
    <property type="entry name" value="TonB-dep_rcpt-like"/>
</dbReference>
<evidence type="ECO:0000313" key="12">
    <source>
        <dbReference type="Proteomes" id="UP000198901"/>
    </source>
</evidence>
<dbReference type="SMART" id="SM00965">
    <property type="entry name" value="STN"/>
    <property type="match status" value="1"/>
</dbReference>
<dbReference type="Pfam" id="PF07660">
    <property type="entry name" value="STN"/>
    <property type="match status" value="1"/>
</dbReference>
<dbReference type="Pfam" id="PF07715">
    <property type="entry name" value="Plug"/>
    <property type="match status" value="1"/>
</dbReference>
<dbReference type="SUPFAM" id="SSF49464">
    <property type="entry name" value="Carboxypeptidase regulatory domain-like"/>
    <property type="match status" value="1"/>
</dbReference>
<feature type="compositionally biased region" description="Polar residues" evidence="8">
    <location>
        <begin position="310"/>
        <end position="326"/>
    </location>
</feature>
<feature type="domain" description="Secretin/TonB short N-terminal" evidence="10">
    <location>
        <begin position="67"/>
        <end position="118"/>
    </location>
</feature>
<proteinExistence type="inferred from homology"/>
<comment type="similarity">
    <text evidence="7">Belongs to the TonB-dependent receptor family.</text>
</comment>
<organism evidence="11 12">
    <name type="scientific">Siphonobacter aquaeclarae</name>
    <dbReference type="NCBI Taxonomy" id="563176"/>
    <lineage>
        <taxon>Bacteria</taxon>
        <taxon>Pseudomonadati</taxon>
        <taxon>Bacteroidota</taxon>
        <taxon>Cytophagia</taxon>
        <taxon>Cytophagales</taxon>
        <taxon>Cytophagaceae</taxon>
        <taxon>Siphonobacter</taxon>
    </lineage>
</organism>
<dbReference type="Proteomes" id="UP000198901">
    <property type="component" value="Unassembled WGS sequence"/>
</dbReference>
<dbReference type="RefSeq" id="WP_245689971.1">
    <property type="nucleotide sequence ID" value="NZ_FNGS01000008.1"/>
</dbReference>
<accession>A0A1G9VF16</accession>
<dbReference type="EMBL" id="FNGS01000008">
    <property type="protein sequence ID" value="SDM70706.1"/>
    <property type="molecule type" value="Genomic_DNA"/>
</dbReference>
<feature type="chain" id="PRO_5011546647" evidence="9">
    <location>
        <begin position="33"/>
        <end position="1154"/>
    </location>
</feature>
<dbReference type="InterPro" id="IPR023996">
    <property type="entry name" value="TonB-dep_OMP_SusC/RagA"/>
</dbReference>
<name>A0A1G9VF16_9BACT</name>
<evidence type="ECO:0000256" key="3">
    <source>
        <dbReference type="ARBA" id="ARBA00022452"/>
    </source>
</evidence>
<dbReference type="Pfam" id="PF13715">
    <property type="entry name" value="CarbopepD_reg_2"/>
    <property type="match status" value="1"/>
</dbReference>
<evidence type="ECO:0000256" key="1">
    <source>
        <dbReference type="ARBA" id="ARBA00004571"/>
    </source>
</evidence>
<keyword evidence="3 7" id="KW-1134">Transmembrane beta strand</keyword>
<evidence type="ECO:0000256" key="8">
    <source>
        <dbReference type="SAM" id="MobiDB-lite"/>
    </source>
</evidence>
<keyword evidence="4 7" id="KW-0812">Transmembrane</keyword>
<evidence type="ECO:0000259" key="10">
    <source>
        <dbReference type="SMART" id="SM00965"/>
    </source>
</evidence>
<dbReference type="NCBIfam" id="TIGR04056">
    <property type="entry name" value="OMP_RagA_SusC"/>
    <property type="match status" value="1"/>
</dbReference>
<feature type="signal peptide" evidence="9">
    <location>
        <begin position="1"/>
        <end position="32"/>
    </location>
</feature>
<evidence type="ECO:0000256" key="4">
    <source>
        <dbReference type="ARBA" id="ARBA00022692"/>
    </source>
</evidence>
<dbReference type="PROSITE" id="PS52016">
    <property type="entry name" value="TONB_DEPENDENT_REC_3"/>
    <property type="match status" value="1"/>
</dbReference>
<dbReference type="InterPro" id="IPR037066">
    <property type="entry name" value="Plug_dom_sf"/>
</dbReference>
<protein>
    <submittedName>
        <fullName evidence="11">TonB-linked outer membrane protein, SusC/RagA family</fullName>
    </submittedName>
</protein>
<dbReference type="InterPro" id="IPR011662">
    <property type="entry name" value="Secretin/TonB_short_N"/>
</dbReference>
<keyword evidence="9" id="KW-0732">Signal</keyword>
<dbReference type="SUPFAM" id="SSF56935">
    <property type="entry name" value="Porins"/>
    <property type="match status" value="1"/>
</dbReference>
<dbReference type="AlphaFoldDB" id="A0A1G9VF16"/>
<dbReference type="InterPro" id="IPR012910">
    <property type="entry name" value="Plug_dom"/>
</dbReference>
<sequence>MKKPLFLVGWKIMKLALIPFMVSLAFATVSFATDGKAQDVLDRKVTLRADRDDFGAVLSMLEKSADVKFSYSPQLVGVRRKVSISAVDEKLNAVLEKLLSPLRLEYEVVGNQIILKRKTVSQIEPVSSLPEASLVSVPQVVITGKISDENGLPVPGVSVRMKDNPGIGTTSNAEGRYSLNVPDNTTGILVFSSVGYFPEEVPLQNRNVIDITLRAATTALTEVVVTALGIKKESKKLGYSTSTVNTDQITNNRTVNLGNSLQGKVAGVNVTAPAGGPGGTSKIRIRGQSSFKGDNSPLIIVNGVPINNTNFSSRQGDTDGTTNRSGSAADGGDGLQSINQDDIESITVLKGSTAAALYGFRAKDGAVVITTKTGQRGTGIGVEFNSNFLADRALDYTDFQYLYGQGEYGKRPQTVGDAQSSGVFSFGEKLDGQPTYQFDGVQRPYVAEKNRIRDFYRTGISWNNSIALSGGNEKGGFRLSFSNMDAMSIVPNSDYHKQILNLGLNYNFTPKLSAQLNANYSNEYNHNPPQIGLQDLNANTTVYTTATSVAMKTLKDGRYDENGYERATSRFTNRNNPYWVAYDRFEHARRDRIFGNASLRYQLADWLYVQGRIGQDYFTRPYDFNRPTGTRSVAAAATGFNGYFYQETLTFRERNLDFLVGANHKMGNFGVDVILGGNSLQQIYTNTSASATNFYIRGLYTIMNGQNKDPQYAYSKKRVNSVYGVAEFSYKNFAFLNVTARNDWFSTLNPQSNSYLYPSVSGSFVLSDALKSRPNWMNYTKIRAAYAEVGGDTDPYQNNLFYNLNANPLQGQALGYITSDVSPNPNLRPLKVKEAELGLEFKTLNNRISLDLAFYNKKTVDEILNVDISTASGYNKAKVNVGQLRNKGIEALLTVVPVKNQKFTWESSLNFTYNQSEVLALADGQARLKVGQGDFFGEVWHEVGMPMASLRGIAYKRDAQGRIITSGGTPVQGNVQTFGSAIPKYTGGWINTFTIKGFRIFTQVDFKGGHKIISNSNLNFLRHGLSKESLVGREGGVLFDGVNADGSANTTRVEAELFYSSYRSTNNAERFIYDASFIRWRALSVSYDLSRFVNKGFVKNLTISALCNNVLLIKKHLDNLDPEAVNGASDNIQGIETHTLPTTRSYGVNVNLKF</sequence>
<evidence type="ECO:0000256" key="9">
    <source>
        <dbReference type="SAM" id="SignalP"/>
    </source>
</evidence>
<dbReference type="Gene3D" id="2.40.170.20">
    <property type="entry name" value="TonB-dependent receptor, beta-barrel domain"/>
    <property type="match status" value="1"/>
</dbReference>
<evidence type="ECO:0000256" key="5">
    <source>
        <dbReference type="ARBA" id="ARBA00023136"/>
    </source>
</evidence>
<evidence type="ECO:0000256" key="2">
    <source>
        <dbReference type="ARBA" id="ARBA00022448"/>
    </source>
</evidence>
<dbReference type="Gene3D" id="2.170.130.10">
    <property type="entry name" value="TonB-dependent receptor, plug domain"/>
    <property type="match status" value="1"/>
</dbReference>
<evidence type="ECO:0000256" key="6">
    <source>
        <dbReference type="ARBA" id="ARBA00023237"/>
    </source>
</evidence>
<keyword evidence="2 7" id="KW-0813">Transport</keyword>
<dbReference type="InterPro" id="IPR036942">
    <property type="entry name" value="Beta-barrel_TonB_sf"/>
</dbReference>
<keyword evidence="12" id="KW-1185">Reference proteome</keyword>
<keyword evidence="6 7" id="KW-0998">Cell outer membrane</keyword>
<evidence type="ECO:0000256" key="7">
    <source>
        <dbReference type="PROSITE-ProRule" id="PRU01360"/>
    </source>
</evidence>
<evidence type="ECO:0000313" key="11">
    <source>
        <dbReference type="EMBL" id="SDM70706.1"/>
    </source>
</evidence>
<dbReference type="GO" id="GO:0009279">
    <property type="term" value="C:cell outer membrane"/>
    <property type="evidence" value="ECO:0007669"/>
    <property type="project" value="UniProtKB-SubCell"/>
</dbReference>
<feature type="region of interest" description="Disordered" evidence="8">
    <location>
        <begin position="310"/>
        <end position="336"/>
    </location>
</feature>
<keyword evidence="5 7" id="KW-0472">Membrane</keyword>
<dbReference type="Gene3D" id="2.60.40.1120">
    <property type="entry name" value="Carboxypeptidase-like, regulatory domain"/>
    <property type="match status" value="1"/>
</dbReference>
<comment type="subcellular location">
    <subcellularLocation>
        <location evidence="1 7">Cell outer membrane</location>
        <topology evidence="1 7">Multi-pass membrane protein</topology>
    </subcellularLocation>
</comment>
<dbReference type="STRING" id="563176.SAMN04488090_4083"/>